<dbReference type="PROSITE" id="PS50160">
    <property type="entry name" value="DNA_LIGASE_A3"/>
    <property type="match status" value="1"/>
</dbReference>
<evidence type="ECO:0000259" key="14">
    <source>
        <dbReference type="PROSITE" id="PS50160"/>
    </source>
</evidence>
<dbReference type="PANTHER" id="PTHR45674">
    <property type="entry name" value="DNA LIGASE 1/3 FAMILY MEMBER"/>
    <property type="match status" value="1"/>
</dbReference>
<dbReference type="InterPro" id="IPR036599">
    <property type="entry name" value="DNA_ligase_N_sf"/>
</dbReference>
<dbReference type="OrthoDB" id="9767858at2"/>
<keyword evidence="16" id="KW-1185">Reference proteome</keyword>
<evidence type="ECO:0000256" key="11">
    <source>
        <dbReference type="ARBA" id="ARBA00023204"/>
    </source>
</evidence>
<dbReference type="PANTHER" id="PTHR45674:SF13">
    <property type="entry name" value="DNA LIGASE-RELATED"/>
    <property type="match status" value="1"/>
</dbReference>
<dbReference type="PROSITE" id="PS00697">
    <property type="entry name" value="DNA_LIGASE_A1"/>
    <property type="match status" value="1"/>
</dbReference>
<dbReference type="GO" id="GO:0006260">
    <property type="term" value="P:DNA replication"/>
    <property type="evidence" value="ECO:0007669"/>
    <property type="project" value="UniProtKB-KW"/>
</dbReference>
<dbReference type="NCBIfam" id="TIGR04120">
    <property type="entry name" value="DNA_lig_bact"/>
    <property type="match status" value="1"/>
</dbReference>
<keyword evidence="2 15" id="KW-0436">Ligase</keyword>
<dbReference type="Pfam" id="PF04679">
    <property type="entry name" value="DNA_ligase_A_C"/>
    <property type="match status" value="1"/>
</dbReference>
<dbReference type="PATRIC" id="fig|466.6.peg.2553"/>
<dbReference type="Pfam" id="PF01068">
    <property type="entry name" value="DNA_ligase_A_M"/>
    <property type="match status" value="1"/>
</dbReference>
<protein>
    <recommendedName>
        <fullName evidence="1">DNA ligase (ATP)</fullName>
        <ecNumber evidence="1">6.5.1.1</ecNumber>
    </recommendedName>
</protein>
<dbReference type="InterPro" id="IPR012308">
    <property type="entry name" value="DNA_ligase_ATP-dep_N"/>
</dbReference>
<evidence type="ECO:0000256" key="6">
    <source>
        <dbReference type="ARBA" id="ARBA00022741"/>
    </source>
</evidence>
<gene>
    <name evidence="15" type="primary">ykoU</name>
    <name evidence="15" type="ORF">Lmac_2401</name>
</gene>
<dbReference type="STRING" id="466.Lmac_2401"/>
<evidence type="ECO:0000256" key="10">
    <source>
        <dbReference type="ARBA" id="ARBA00023172"/>
    </source>
</evidence>
<comment type="catalytic activity">
    <reaction evidence="13">
        <text>ATP + (deoxyribonucleotide)n-3'-hydroxyl + 5'-phospho-(deoxyribonucleotide)m = (deoxyribonucleotide)n+m + AMP + diphosphate.</text>
        <dbReference type="EC" id="6.5.1.1"/>
    </reaction>
</comment>
<keyword evidence="11" id="KW-0234">DNA repair</keyword>
<keyword evidence="6" id="KW-0547">Nucleotide-binding</keyword>
<evidence type="ECO:0000256" key="13">
    <source>
        <dbReference type="ARBA" id="ARBA00034003"/>
    </source>
</evidence>
<evidence type="ECO:0000256" key="4">
    <source>
        <dbReference type="ARBA" id="ARBA00022705"/>
    </source>
</evidence>
<keyword evidence="8" id="KW-0067">ATP-binding</keyword>
<keyword evidence="7" id="KW-0227">DNA damage</keyword>
<evidence type="ECO:0000313" key="15">
    <source>
        <dbReference type="EMBL" id="KTD24864.1"/>
    </source>
</evidence>
<keyword evidence="4" id="KW-0235">DNA replication</keyword>
<dbReference type="Gene3D" id="3.30.470.30">
    <property type="entry name" value="DNA ligase/mRNA capping enzyme"/>
    <property type="match status" value="1"/>
</dbReference>
<dbReference type="EMBL" id="LNYL01000048">
    <property type="protein sequence ID" value="KTD24864.1"/>
    <property type="molecule type" value="Genomic_DNA"/>
</dbReference>
<evidence type="ECO:0000256" key="7">
    <source>
        <dbReference type="ARBA" id="ARBA00022763"/>
    </source>
</evidence>
<dbReference type="GO" id="GO:0006310">
    <property type="term" value="P:DNA recombination"/>
    <property type="evidence" value="ECO:0007669"/>
    <property type="project" value="UniProtKB-KW"/>
</dbReference>
<dbReference type="InterPro" id="IPR012310">
    <property type="entry name" value="DNA_ligase_ATP-dep_cent"/>
</dbReference>
<comment type="caution">
    <text evidence="15">The sequence shown here is derived from an EMBL/GenBank/DDBJ whole genome shotgun (WGS) entry which is preliminary data.</text>
</comment>
<dbReference type="Pfam" id="PF04675">
    <property type="entry name" value="DNA_ligase_A_N"/>
    <property type="match status" value="1"/>
</dbReference>
<keyword evidence="12" id="KW-0131">Cell cycle</keyword>
<dbReference type="InterPro" id="IPR012309">
    <property type="entry name" value="DNA_ligase_ATP-dep_C"/>
</dbReference>
<dbReference type="InterPro" id="IPR016059">
    <property type="entry name" value="DNA_ligase_ATP-dep_CS"/>
</dbReference>
<proteinExistence type="predicted"/>
<dbReference type="GO" id="GO:0006281">
    <property type="term" value="P:DNA repair"/>
    <property type="evidence" value="ECO:0007669"/>
    <property type="project" value="UniProtKB-KW"/>
</dbReference>
<feature type="domain" description="ATP-dependent DNA ligase family profile" evidence="14">
    <location>
        <begin position="309"/>
        <end position="433"/>
    </location>
</feature>
<evidence type="ECO:0000256" key="12">
    <source>
        <dbReference type="ARBA" id="ARBA00023306"/>
    </source>
</evidence>
<evidence type="ECO:0000256" key="9">
    <source>
        <dbReference type="ARBA" id="ARBA00022842"/>
    </source>
</evidence>
<dbReference type="InterPro" id="IPR026333">
    <property type="entry name" value="ATP_dep_DNA_lig_pp_1105_fam"/>
</dbReference>
<dbReference type="SUPFAM" id="SSF50249">
    <property type="entry name" value="Nucleic acid-binding proteins"/>
    <property type="match status" value="1"/>
</dbReference>
<dbReference type="GO" id="GO:0051301">
    <property type="term" value="P:cell division"/>
    <property type="evidence" value="ECO:0007669"/>
    <property type="project" value="UniProtKB-KW"/>
</dbReference>
<dbReference type="RefSeq" id="WP_058453108.1">
    <property type="nucleotide sequence ID" value="NZ_CAAAIB010000014.1"/>
</dbReference>
<evidence type="ECO:0000256" key="5">
    <source>
        <dbReference type="ARBA" id="ARBA00022723"/>
    </source>
</evidence>
<name>A0A0W0VXA4_9GAMM</name>
<keyword evidence="9" id="KW-0460">Magnesium</keyword>
<dbReference type="SUPFAM" id="SSF56091">
    <property type="entry name" value="DNA ligase/mRNA capping enzyme, catalytic domain"/>
    <property type="match status" value="1"/>
</dbReference>
<dbReference type="Gene3D" id="1.10.3260.10">
    <property type="entry name" value="DNA ligase, ATP-dependent, N-terminal domain"/>
    <property type="match status" value="1"/>
</dbReference>
<dbReference type="GO" id="GO:0046872">
    <property type="term" value="F:metal ion binding"/>
    <property type="evidence" value="ECO:0007669"/>
    <property type="project" value="UniProtKB-KW"/>
</dbReference>
<keyword evidence="3" id="KW-0132">Cell division</keyword>
<evidence type="ECO:0000256" key="3">
    <source>
        <dbReference type="ARBA" id="ARBA00022618"/>
    </source>
</evidence>
<dbReference type="GO" id="GO:0003677">
    <property type="term" value="F:DNA binding"/>
    <property type="evidence" value="ECO:0007669"/>
    <property type="project" value="InterPro"/>
</dbReference>
<reference evidence="15 16" key="1">
    <citation type="submission" date="2015-11" db="EMBL/GenBank/DDBJ databases">
        <title>Genomic analysis of 38 Legionella species identifies large and diverse effector repertoires.</title>
        <authorList>
            <person name="Burstein D."/>
            <person name="Amaro F."/>
            <person name="Zusman T."/>
            <person name="Lifshitz Z."/>
            <person name="Cohen O."/>
            <person name="Gilbert J.A."/>
            <person name="Pupko T."/>
            <person name="Shuman H.A."/>
            <person name="Segal G."/>
        </authorList>
    </citation>
    <scope>NUCLEOTIDE SEQUENCE [LARGE SCALE GENOMIC DNA]</scope>
    <source>
        <strain evidence="15 16">PX-1-G2-E2</strain>
    </source>
</reference>
<dbReference type="EC" id="6.5.1.1" evidence="1"/>
<dbReference type="InterPro" id="IPR050191">
    <property type="entry name" value="ATP-dep_DNA_ligase"/>
</dbReference>
<dbReference type="CDD" id="cd07972">
    <property type="entry name" value="OBF_DNA_ligase_Arch_LigB"/>
    <property type="match status" value="1"/>
</dbReference>
<dbReference type="GO" id="GO:0005524">
    <property type="term" value="F:ATP binding"/>
    <property type="evidence" value="ECO:0007669"/>
    <property type="project" value="UniProtKB-KW"/>
</dbReference>
<evidence type="ECO:0000313" key="16">
    <source>
        <dbReference type="Proteomes" id="UP000054908"/>
    </source>
</evidence>
<dbReference type="GO" id="GO:0003910">
    <property type="term" value="F:DNA ligase (ATP) activity"/>
    <property type="evidence" value="ECO:0007669"/>
    <property type="project" value="UniProtKB-EC"/>
</dbReference>
<keyword evidence="5" id="KW-0479">Metal-binding</keyword>
<dbReference type="NCBIfam" id="NF006701">
    <property type="entry name" value="PRK09247.1"/>
    <property type="match status" value="1"/>
</dbReference>
<sequence>MKNFAQLLNHLYFSYQHKAKLNLLLDFFKNTSDPERGYALAIMADTLDFPTFKRQLIRELIDQRIDPFLFELSFDYVGDLAETIALLWPNKMSKSESKLPHLSKVIHDLRNIPQAQTANHLAELLDKGNTIERWALLKIGTGSLRIGVSARFIKKALALYGQVNIQDIEHLWHSQKPPYIELFAWLDGKKPIPSIAEDNFFHPVMLSHPLKDKDLSSINPDNFFAEYKYDGIRVQLVCTAKEKALYSRTGDNISRSFPDALQTVNNPVVLDGELMVAGKHCIGSFNDLQKRLNRKNPDKKILEEQPAVIILYDLLEDEKRDLRHLPLSERRKKLENWFARHHPSNMVLSELLFFNSSEDLLELKKDTLSKQHIAIEGLMLKRKDSPYIAGRPFGYWFKWKRNPRLIDAVLMYAQRGHGKRSSYYSDYTFGLWLGEELVPIGKAYFGFTDEELYQLDKWIRYHTQNHFGPVREVEKALVFEIAFDAVNYSSRHKSGVALRFPRINRVRWDKPASEADKLENLIALINPTEQR</sequence>
<organism evidence="15 16">
    <name type="scientific">Legionella maceachernii</name>
    <dbReference type="NCBI Taxonomy" id="466"/>
    <lineage>
        <taxon>Bacteria</taxon>
        <taxon>Pseudomonadati</taxon>
        <taxon>Pseudomonadota</taxon>
        <taxon>Gammaproteobacteria</taxon>
        <taxon>Legionellales</taxon>
        <taxon>Legionellaceae</taxon>
        <taxon>Legionella</taxon>
    </lineage>
</organism>
<dbReference type="Proteomes" id="UP000054908">
    <property type="component" value="Unassembled WGS sequence"/>
</dbReference>
<dbReference type="Gene3D" id="2.40.50.140">
    <property type="entry name" value="Nucleic acid-binding proteins"/>
    <property type="match status" value="1"/>
</dbReference>
<evidence type="ECO:0000256" key="8">
    <source>
        <dbReference type="ARBA" id="ARBA00022840"/>
    </source>
</evidence>
<keyword evidence="10" id="KW-0233">DNA recombination</keyword>
<evidence type="ECO:0000256" key="2">
    <source>
        <dbReference type="ARBA" id="ARBA00022598"/>
    </source>
</evidence>
<dbReference type="AlphaFoldDB" id="A0A0W0VXA4"/>
<evidence type="ECO:0000256" key="1">
    <source>
        <dbReference type="ARBA" id="ARBA00012727"/>
    </source>
</evidence>
<accession>A0A0W0VXA4</accession>
<dbReference type="InterPro" id="IPR012340">
    <property type="entry name" value="NA-bd_OB-fold"/>
</dbReference>